<dbReference type="InterPro" id="IPR002575">
    <property type="entry name" value="Aminoglycoside_PTrfase"/>
</dbReference>
<accession>A0ABN3R1G1</accession>
<protein>
    <recommendedName>
        <fullName evidence="1">Aminoglycoside phosphotransferase domain-containing protein</fullName>
    </recommendedName>
</protein>
<dbReference type="RefSeq" id="WP_344391908.1">
    <property type="nucleotide sequence ID" value="NZ_BAAASJ010000041.1"/>
</dbReference>
<sequence length="274" mass="30364">MYSPPTDPTAQQRMRRAFAGSAETLGVTIAGPEVWGWHGRTLSSRVEHPDRGACWLRLLSTPQDKAAGKIWEGNCQAAALFDGHVHKPLLYDTTESSSASYAYRAELHQYVDEPASFPSPVLCTDLVSPRSWWDSLRTDLEYVNTVPTDRVAVRQEWVDRSVPRYLGMPGPRITDWATAHGDLHTANLTSTTPYLLDWEGFGLAPVGYDAAMLLAYSLLVPEFAHRIRDTFPVLKTELGRVAQIVVITELLQSASRGDHPELVPALRALATELA</sequence>
<reference evidence="2 3" key="1">
    <citation type="journal article" date="2019" name="Int. J. Syst. Evol. Microbiol.">
        <title>The Global Catalogue of Microorganisms (GCM) 10K type strain sequencing project: providing services to taxonomists for standard genome sequencing and annotation.</title>
        <authorList>
            <consortium name="The Broad Institute Genomics Platform"/>
            <consortium name="The Broad Institute Genome Sequencing Center for Infectious Disease"/>
            <person name="Wu L."/>
            <person name="Ma J."/>
        </authorList>
    </citation>
    <scope>NUCLEOTIDE SEQUENCE [LARGE SCALE GENOMIC DNA]</scope>
    <source>
        <strain evidence="2 3">JCM 4524</strain>
    </source>
</reference>
<name>A0ABN3R1G1_9ACTN</name>
<dbReference type="Proteomes" id="UP001500151">
    <property type="component" value="Unassembled WGS sequence"/>
</dbReference>
<comment type="caution">
    <text evidence="2">The sequence shown here is derived from an EMBL/GenBank/DDBJ whole genome shotgun (WGS) entry which is preliminary data.</text>
</comment>
<keyword evidence="3" id="KW-1185">Reference proteome</keyword>
<evidence type="ECO:0000313" key="3">
    <source>
        <dbReference type="Proteomes" id="UP001500151"/>
    </source>
</evidence>
<dbReference type="EMBL" id="BAAASJ010000041">
    <property type="protein sequence ID" value="GAA2640991.1"/>
    <property type="molecule type" value="Genomic_DNA"/>
</dbReference>
<evidence type="ECO:0000313" key="2">
    <source>
        <dbReference type="EMBL" id="GAA2640991.1"/>
    </source>
</evidence>
<feature type="domain" description="Aminoglycoside phosphotransferase" evidence="1">
    <location>
        <begin position="151"/>
        <end position="226"/>
    </location>
</feature>
<proteinExistence type="predicted"/>
<dbReference type="SUPFAM" id="SSF56112">
    <property type="entry name" value="Protein kinase-like (PK-like)"/>
    <property type="match status" value="1"/>
</dbReference>
<gene>
    <name evidence="2" type="ORF">GCM10010307_41830</name>
</gene>
<dbReference type="Pfam" id="PF01636">
    <property type="entry name" value="APH"/>
    <property type="match status" value="1"/>
</dbReference>
<evidence type="ECO:0000259" key="1">
    <source>
        <dbReference type="Pfam" id="PF01636"/>
    </source>
</evidence>
<dbReference type="InterPro" id="IPR011009">
    <property type="entry name" value="Kinase-like_dom_sf"/>
</dbReference>
<organism evidence="2 3">
    <name type="scientific">Streptomyces vastus</name>
    <dbReference type="NCBI Taxonomy" id="285451"/>
    <lineage>
        <taxon>Bacteria</taxon>
        <taxon>Bacillati</taxon>
        <taxon>Actinomycetota</taxon>
        <taxon>Actinomycetes</taxon>
        <taxon>Kitasatosporales</taxon>
        <taxon>Streptomycetaceae</taxon>
        <taxon>Streptomyces</taxon>
    </lineage>
</organism>